<dbReference type="PANTHER" id="PTHR45228">
    <property type="entry name" value="CYCLIC DI-GMP PHOSPHODIESTERASE TM_0186-RELATED"/>
    <property type="match status" value="1"/>
</dbReference>
<reference evidence="2 3" key="1">
    <citation type="journal article" date="2021" name="Int. J. Syst. Evol. Microbiol.">
        <title>Reticulibacter mediterranei gen. nov., sp. nov., within the new family Reticulibacteraceae fam. nov., and Ktedonospora formicarum gen. nov., sp. nov., Ktedonobacter robiniae sp. nov., Dictyobacter formicarum sp. nov. and Dictyobacter arantiisoli sp. nov., belonging to the class Ktedonobacteria.</title>
        <authorList>
            <person name="Yabe S."/>
            <person name="Zheng Y."/>
            <person name="Wang C.M."/>
            <person name="Sakai Y."/>
            <person name="Abe K."/>
            <person name="Yokota A."/>
            <person name="Donadio S."/>
            <person name="Cavaletti L."/>
            <person name="Monciardini P."/>
        </authorList>
    </citation>
    <scope>NUCLEOTIDE SEQUENCE [LARGE SCALE GENOMIC DNA]</scope>
    <source>
        <strain evidence="2 3">SOSP1-30</strain>
    </source>
</reference>
<evidence type="ECO:0000313" key="2">
    <source>
        <dbReference type="EMBL" id="GHO56620.1"/>
    </source>
</evidence>
<accession>A0ABQ3UWA8</accession>
<keyword evidence="3" id="KW-1185">Reference proteome</keyword>
<protein>
    <recommendedName>
        <fullName evidence="1">HD-GYP domain-containing protein</fullName>
    </recommendedName>
</protein>
<dbReference type="SUPFAM" id="SSF109604">
    <property type="entry name" value="HD-domain/PDEase-like"/>
    <property type="match status" value="1"/>
</dbReference>
<dbReference type="PROSITE" id="PS51832">
    <property type="entry name" value="HD_GYP"/>
    <property type="match status" value="1"/>
</dbReference>
<dbReference type="InterPro" id="IPR037522">
    <property type="entry name" value="HD_GYP_dom"/>
</dbReference>
<dbReference type="InterPro" id="IPR003607">
    <property type="entry name" value="HD/PDEase_dom"/>
</dbReference>
<feature type="domain" description="HD-GYP" evidence="1">
    <location>
        <begin position="13"/>
        <end position="209"/>
    </location>
</feature>
<organism evidence="2 3">
    <name type="scientific">Ktedonobacter robiniae</name>
    <dbReference type="NCBI Taxonomy" id="2778365"/>
    <lineage>
        <taxon>Bacteria</taxon>
        <taxon>Bacillati</taxon>
        <taxon>Chloroflexota</taxon>
        <taxon>Ktedonobacteria</taxon>
        <taxon>Ktedonobacterales</taxon>
        <taxon>Ktedonobacteraceae</taxon>
        <taxon>Ktedonobacter</taxon>
    </lineage>
</organism>
<evidence type="ECO:0000313" key="3">
    <source>
        <dbReference type="Proteomes" id="UP000654345"/>
    </source>
</evidence>
<dbReference type="RefSeq" id="WP_201373092.1">
    <property type="nucleotide sequence ID" value="NZ_BNJG01000002.1"/>
</dbReference>
<dbReference type="CDD" id="cd00077">
    <property type="entry name" value="HDc"/>
    <property type="match status" value="1"/>
</dbReference>
<dbReference type="EMBL" id="BNJG01000002">
    <property type="protein sequence ID" value="GHO56620.1"/>
    <property type="molecule type" value="Genomic_DNA"/>
</dbReference>
<evidence type="ECO:0000259" key="1">
    <source>
        <dbReference type="PROSITE" id="PS51832"/>
    </source>
</evidence>
<sequence length="213" mass="23028">MYMLTTPVPSGRAQLSSEIVSHLSPHAFHCYQHALAGHAERVKFLAQAVARQLQQSEDEIHLLGLAALMHDIGKIAIPSALLNKPGPLSEQEWTVMRLHPIIGARLLEKAGGILPLLAPSVLAHHERWDGNGYPYGLAGEAIPLHARILAVVDSYAAMTEQRPYRLAFSSAEARAEIERGAGTAYDSQVAEVFLTLLSQGGRQELAYPSSAVG</sequence>
<dbReference type="PANTHER" id="PTHR45228:SF4">
    <property type="entry name" value="LIPOPROTEIN"/>
    <property type="match status" value="1"/>
</dbReference>
<comment type="caution">
    <text evidence="2">The sequence shown here is derived from an EMBL/GenBank/DDBJ whole genome shotgun (WGS) entry which is preliminary data.</text>
</comment>
<dbReference type="Gene3D" id="1.10.3210.10">
    <property type="entry name" value="Hypothetical protein af1432"/>
    <property type="match status" value="1"/>
</dbReference>
<gene>
    <name evidence="2" type="ORF">KSB_50950</name>
</gene>
<proteinExistence type="predicted"/>
<dbReference type="SMART" id="SM00471">
    <property type="entry name" value="HDc"/>
    <property type="match status" value="1"/>
</dbReference>
<name>A0ABQ3UWA8_9CHLR</name>
<dbReference type="InterPro" id="IPR052020">
    <property type="entry name" value="Cyclic_di-GMP/3'3'-cGAMP_PDE"/>
</dbReference>
<dbReference type="Proteomes" id="UP000654345">
    <property type="component" value="Unassembled WGS sequence"/>
</dbReference>
<dbReference type="Pfam" id="PF13487">
    <property type="entry name" value="HD_5"/>
    <property type="match status" value="1"/>
</dbReference>